<dbReference type="AlphaFoldDB" id="B6JKU9"/>
<evidence type="ECO:0000313" key="1">
    <source>
        <dbReference type="EMBL" id="ACJ07527.1"/>
    </source>
</evidence>
<protein>
    <submittedName>
        <fullName evidence="1">Uncharacterized protein</fullName>
    </submittedName>
</protein>
<name>B6JKU9_HELP2</name>
<dbReference type="HOGENOM" id="CLU_2734493_0_0_7"/>
<sequence>MLLHCERISSEILTNNTHSSSSFMLPTRHKPCMHSIGTRTREQSSFKSLSNRCVKPSIPFWTLLDYLMHYF</sequence>
<dbReference type="Proteomes" id="UP000008198">
    <property type="component" value="Chromosome"/>
</dbReference>
<reference evidence="2" key="1">
    <citation type="submission" date="2008-10" db="EMBL/GenBank/DDBJ databases">
        <title>The complete genome sequence of Helicobacter pylori strain P12.</title>
        <authorList>
            <person name="Fischer W."/>
            <person name="Windhager L."/>
            <person name="Karnholz A."/>
            <person name="Zeiller M."/>
            <person name="Zimmer R."/>
            <person name="Haas R."/>
        </authorList>
    </citation>
    <scope>NUCLEOTIDE SEQUENCE [LARGE SCALE GENOMIC DNA]</scope>
    <source>
        <strain evidence="2">P12</strain>
    </source>
</reference>
<dbReference type="KEGG" id="hpp:HPP12_0370"/>
<organism evidence="1 2">
    <name type="scientific">Helicobacter pylori (strain P12)</name>
    <dbReference type="NCBI Taxonomy" id="570508"/>
    <lineage>
        <taxon>Bacteria</taxon>
        <taxon>Pseudomonadati</taxon>
        <taxon>Campylobacterota</taxon>
        <taxon>Epsilonproteobacteria</taxon>
        <taxon>Campylobacterales</taxon>
        <taxon>Helicobacteraceae</taxon>
        <taxon>Helicobacter</taxon>
    </lineage>
</organism>
<dbReference type="EMBL" id="CP001217">
    <property type="protein sequence ID" value="ACJ07527.1"/>
    <property type="molecule type" value="Genomic_DNA"/>
</dbReference>
<proteinExistence type="predicted"/>
<accession>B6JKU9</accession>
<reference evidence="1 2" key="2">
    <citation type="journal article" date="2010" name="Nucleic Acids Res.">
        <title>Strain-specific genes of Helicobacter pylori: genome evolution driven by a novel type IV secretion system and genomic island transfer.</title>
        <authorList>
            <person name="Fischer W."/>
            <person name="Windhager L."/>
            <person name="Rohrer S."/>
            <person name="Zeiller M."/>
            <person name="Karnholz A."/>
            <person name="Hoffmann R."/>
            <person name="Zimmer R."/>
            <person name="Haas R."/>
        </authorList>
    </citation>
    <scope>NUCLEOTIDE SEQUENCE [LARGE SCALE GENOMIC DNA]</scope>
    <source>
        <strain evidence="1 2">P12</strain>
    </source>
</reference>
<gene>
    <name evidence="1" type="ordered locus">HPP12_0370</name>
</gene>
<evidence type="ECO:0000313" key="2">
    <source>
        <dbReference type="Proteomes" id="UP000008198"/>
    </source>
</evidence>